<dbReference type="Pfam" id="PF00078">
    <property type="entry name" value="RVT_1"/>
    <property type="match status" value="1"/>
</dbReference>
<dbReference type="InterPro" id="IPR043128">
    <property type="entry name" value="Rev_trsase/Diguanyl_cyclase"/>
</dbReference>
<evidence type="ECO:0000313" key="4">
    <source>
        <dbReference type="Proteomes" id="UP001235939"/>
    </source>
</evidence>
<sequence length="422" mass="49611">MDEAMEEVVEEEMNRCFEALKKHQAIDVNYIDFLEVDKDVQVAGEHSIEEIVKEGEAFSYYIEELQDIDNWGDLEQKLITYFTIKDSNIFSRFLNLKYNDKDDPEQYFKEKSALANKLNLEKTLLLEAFTDGMPDHLKKYLIAARVQEPSDWLKVTTQLKLSTNKEEETQQPSTSTSTQVKRFSSNSSKAHQYQSFPRTAAATHHQQEPHKPINQPPYPCKICASHQLPNQIHFHRDCPLKNNNHPKRINPVPEHTPIPLIEQIIDRLSQSKIYTILDVKNAYWHIPIDEKDRHKTSFVTQLGCYEWNRLPYGLKNAPSQLERIMKSVFTKHNIHYALNYFDDIIIHSKTYEEHIKHLDNILGIFEQEDIKLNLNKCKFLQKEIQFLGYTINSGKYTPNNTNIETILKLNRPYIILKPYRDF</sequence>
<accession>A0ABY6KHC2</accession>
<name>A0ABY6KHC2_9ARAC</name>
<dbReference type="PROSITE" id="PS50878">
    <property type="entry name" value="RT_POL"/>
    <property type="match status" value="1"/>
</dbReference>
<gene>
    <name evidence="3" type="ORF">LAZ67_4004277</name>
</gene>
<dbReference type="Gene3D" id="3.10.10.10">
    <property type="entry name" value="HIV Type 1 Reverse Transcriptase, subunit A, domain 1"/>
    <property type="match status" value="1"/>
</dbReference>
<dbReference type="EMBL" id="CP092866">
    <property type="protein sequence ID" value="UYV67187.1"/>
    <property type="molecule type" value="Genomic_DNA"/>
</dbReference>
<dbReference type="InterPro" id="IPR050951">
    <property type="entry name" value="Retrovirus_Pol_polyprotein"/>
</dbReference>
<protein>
    <recommendedName>
        <fullName evidence="2">Reverse transcriptase domain-containing protein</fullName>
    </recommendedName>
</protein>
<feature type="domain" description="Reverse transcriptase" evidence="2">
    <location>
        <begin position="143"/>
        <end position="391"/>
    </location>
</feature>
<dbReference type="Proteomes" id="UP001235939">
    <property type="component" value="Chromosome 04"/>
</dbReference>
<reference evidence="3 4" key="1">
    <citation type="submission" date="2022-01" db="EMBL/GenBank/DDBJ databases">
        <title>A chromosomal length assembly of Cordylochernes scorpioides.</title>
        <authorList>
            <person name="Zeh D."/>
            <person name="Zeh J."/>
        </authorList>
    </citation>
    <scope>NUCLEOTIDE SEQUENCE [LARGE SCALE GENOMIC DNA]</scope>
    <source>
        <strain evidence="3">IN4F17</strain>
        <tissue evidence="3">Whole Body</tissue>
    </source>
</reference>
<dbReference type="CDD" id="cd01647">
    <property type="entry name" value="RT_LTR"/>
    <property type="match status" value="1"/>
</dbReference>
<dbReference type="InterPro" id="IPR043502">
    <property type="entry name" value="DNA/RNA_pol_sf"/>
</dbReference>
<feature type="compositionally biased region" description="Low complexity" evidence="1">
    <location>
        <begin position="170"/>
        <end position="179"/>
    </location>
</feature>
<dbReference type="Gene3D" id="3.30.70.270">
    <property type="match status" value="1"/>
</dbReference>
<feature type="region of interest" description="Disordered" evidence="1">
    <location>
        <begin position="162"/>
        <end position="216"/>
    </location>
</feature>
<dbReference type="PANTHER" id="PTHR37984:SF5">
    <property type="entry name" value="PROTEIN NYNRIN-LIKE"/>
    <property type="match status" value="1"/>
</dbReference>
<evidence type="ECO:0000313" key="3">
    <source>
        <dbReference type="EMBL" id="UYV67187.1"/>
    </source>
</evidence>
<dbReference type="InterPro" id="IPR000477">
    <property type="entry name" value="RT_dom"/>
</dbReference>
<dbReference type="SUPFAM" id="SSF56672">
    <property type="entry name" value="DNA/RNA polymerases"/>
    <property type="match status" value="1"/>
</dbReference>
<feature type="compositionally biased region" description="Polar residues" evidence="1">
    <location>
        <begin position="180"/>
        <end position="197"/>
    </location>
</feature>
<evidence type="ECO:0000259" key="2">
    <source>
        <dbReference type="PROSITE" id="PS50878"/>
    </source>
</evidence>
<organism evidence="3 4">
    <name type="scientific">Cordylochernes scorpioides</name>
    <dbReference type="NCBI Taxonomy" id="51811"/>
    <lineage>
        <taxon>Eukaryota</taxon>
        <taxon>Metazoa</taxon>
        <taxon>Ecdysozoa</taxon>
        <taxon>Arthropoda</taxon>
        <taxon>Chelicerata</taxon>
        <taxon>Arachnida</taxon>
        <taxon>Pseudoscorpiones</taxon>
        <taxon>Cheliferoidea</taxon>
        <taxon>Chernetidae</taxon>
        <taxon>Cordylochernes</taxon>
    </lineage>
</organism>
<keyword evidence="4" id="KW-1185">Reference proteome</keyword>
<evidence type="ECO:0000256" key="1">
    <source>
        <dbReference type="SAM" id="MobiDB-lite"/>
    </source>
</evidence>
<proteinExistence type="predicted"/>
<dbReference type="PANTHER" id="PTHR37984">
    <property type="entry name" value="PROTEIN CBG26694"/>
    <property type="match status" value="1"/>
</dbReference>